<keyword evidence="1" id="KW-1133">Transmembrane helix</keyword>
<keyword evidence="4" id="KW-1185">Reference proteome</keyword>
<comment type="caution">
    <text evidence="3">The sequence shown here is derived from an EMBL/GenBank/DDBJ whole genome shotgun (WGS) entry which is preliminary data.</text>
</comment>
<evidence type="ECO:0000313" key="3">
    <source>
        <dbReference type="EMBL" id="MBL0421880.1"/>
    </source>
</evidence>
<evidence type="ECO:0000313" key="4">
    <source>
        <dbReference type="Proteomes" id="UP000613011"/>
    </source>
</evidence>
<evidence type="ECO:0000256" key="1">
    <source>
        <dbReference type="SAM" id="Phobius"/>
    </source>
</evidence>
<proteinExistence type="predicted"/>
<sequence length="283" mass="29248">MATLSADDVQTSAKRAVREAAPWIQRLARMGFAAKGVVYLIIGSLALEAALGRGGETTDSQGALQAVLQQPFGRVLLGIVAVGLVGYAIWRFVQAGLDPEGIGSDGKGMVTRAAYAISGVLHAALALQATRLALGLGAGGGGDSGPQDWTAMAMAQPMGRWIIAGVGLAIVAFGVAQLVRAYRTDLPGRLDLGRLSPTARVWVVRFGRIGMAARGIVFGVIGGFLVRAALTYDPGKARGLGGALDSLHEQAYGVWLLGLVAAGLIGYGLFQLVHARYGLIKAS</sequence>
<feature type="domain" description="DUF1206" evidence="2">
    <location>
        <begin position="209"/>
        <end position="278"/>
    </location>
</feature>
<gene>
    <name evidence="3" type="ORF">JI739_16140</name>
</gene>
<organism evidence="3 4">
    <name type="scientific">Ramlibacter aurantiacus</name>
    <dbReference type="NCBI Taxonomy" id="2801330"/>
    <lineage>
        <taxon>Bacteria</taxon>
        <taxon>Pseudomonadati</taxon>
        <taxon>Pseudomonadota</taxon>
        <taxon>Betaproteobacteria</taxon>
        <taxon>Burkholderiales</taxon>
        <taxon>Comamonadaceae</taxon>
        <taxon>Ramlibacter</taxon>
    </lineage>
</organism>
<feature type="transmembrane region" description="Helical" evidence="1">
    <location>
        <begin position="114"/>
        <end position="138"/>
    </location>
</feature>
<feature type="domain" description="DUF1206" evidence="2">
    <location>
        <begin position="31"/>
        <end position="95"/>
    </location>
</feature>
<feature type="transmembrane region" description="Helical" evidence="1">
    <location>
        <begin position="215"/>
        <end position="232"/>
    </location>
</feature>
<dbReference type="Proteomes" id="UP000613011">
    <property type="component" value="Unassembled WGS sequence"/>
</dbReference>
<feature type="transmembrane region" description="Helical" evidence="1">
    <location>
        <begin position="158"/>
        <end position="179"/>
    </location>
</feature>
<feature type="transmembrane region" description="Helical" evidence="1">
    <location>
        <begin position="252"/>
        <end position="273"/>
    </location>
</feature>
<name>A0A937D4M8_9BURK</name>
<keyword evidence="1" id="KW-0812">Transmembrane</keyword>
<dbReference type="AlphaFoldDB" id="A0A937D4M8"/>
<protein>
    <submittedName>
        <fullName evidence="3">DUF1206 domain-containing protein</fullName>
    </submittedName>
</protein>
<dbReference type="InterPro" id="IPR009597">
    <property type="entry name" value="DUF1206"/>
</dbReference>
<accession>A0A937D4M8</accession>
<feature type="domain" description="DUF1206" evidence="2">
    <location>
        <begin position="114"/>
        <end position="183"/>
    </location>
</feature>
<reference evidence="3" key="1">
    <citation type="submission" date="2021-01" db="EMBL/GenBank/DDBJ databases">
        <title>Ramlibacter sp. strain AW1 16S ribosomal RNA gene Genome sequencing and assembly.</title>
        <authorList>
            <person name="Kang M."/>
        </authorList>
    </citation>
    <scope>NUCLEOTIDE SEQUENCE</scope>
    <source>
        <strain evidence="3">AW1</strain>
    </source>
</reference>
<evidence type="ECO:0000259" key="2">
    <source>
        <dbReference type="Pfam" id="PF06724"/>
    </source>
</evidence>
<feature type="transmembrane region" description="Helical" evidence="1">
    <location>
        <begin position="32"/>
        <end position="52"/>
    </location>
</feature>
<dbReference type="EMBL" id="JAEQNA010000006">
    <property type="protein sequence ID" value="MBL0421880.1"/>
    <property type="molecule type" value="Genomic_DNA"/>
</dbReference>
<keyword evidence="1" id="KW-0472">Membrane</keyword>
<dbReference type="Pfam" id="PF06724">
    <property type="entry name" value="DUF1206"/>
    <property type="match status" value="3"/>
</dbReference>
<feature type="transmembrane region" description="Helical" evidence="1">
    <location>
        <begin position="72"/>
        <end position="93"/>
    </location>
</feature>
<dbReference type="RefSeq" id="WP_201684960.1">
    <property type="nucleotide sequence ID" value="NZ_JAEQNA010000006.1"/>
</dbReference>